<proteinExistence type="predicted"/>
<comment type="caution">
    <text evidence="1">The sequence shown here is derived from an EMBL/GenBank/DDBJ whole genome shotgun (WGS) entry which is preliminary data.</text>
</comment>
<dbReference type="AlphaFoldDB" id="A0A371HK13"/>
<protein>
    <submittedName>
        <fullName evidence="1">Uncharacterized protein</fullName>
    </submittedName>
</protein>
<evidence type="ECO:0000313" key="2">
    <source>
        <dbReference type="Proteomes" id="UP000257109"/>
    </source>
</evidence>
<sequence length="76" mass="8746">MDTSSQGTMMNLNIITSKKHEKRDNLFHKSNSKREFKSYSETLKLNKDINPTKVAHLGITPSNLLLSQQECNKLLR</sequence>
<keyword evidence="2" id="KW-1185">Reference proteome</keyword>
<dbReference type="EMBL" id="QJKJ01002389">
    <property type="protein sequence ID" value="RDY03080.1"/>
    <property type="molecule type" value="Genomic_DNA"/>
</dbReference>
<name>A0A371HK13_MUCPR</name>
<organism evidence="1 2">
    <name type="scientific">Mucuna pruriens</name>
    <name type="common">Velvet bean</name>
    <name type="synonym">Dolichos pruriens</name>
    <dbReference type="NCBI Taxonomy" id="157652"/>
    <lineage>
        <taxon>Eukaryota</taxon>
        <taxon>Viridiplantae</taxon>
        <taxon>Streptophyta</taxon>
        <taxon>Embryophyta</taxon>
        <taxon>Tracheophyta</taxon>
        <taxon>Spermatophyta</taxon>
        <taxon>Magnoliopsida</taxon>
        <taxon>eudicotyledons</taxon>
        <taxon>Gunneridae</taxon>
        <taxon>Pentapetalae</taxon>
        <taxon>rosids</taxon>
        <taxon>fabids</taxon>
        <taxon>Fabales</taxon>
        <taxon>Fabaceae</taxon>
        <taxon>Papilionoideae</taxon>
        <taxon>50 kb inversion clade</taxon>
        <taxon>NPAAA clade</taxon>
        <taxon>indigoferoid/millettioid clade</taxon>
        <taxon>Phaseoleae</taxon>
        <taxon>Mucuna</taxon>
    </lineage>
</organism>
<gene>
    <name evidence="1" type="ORF">CR513_13374</name>
</gene>
<evidence type="ECO:0000313" key="1">
    <source>
        <dbReference type="EMBL" id="RDY03080.1"/>
    </source>
</evidence>
<dbReference type="Proteomes" id="UP000257109">
    <property type="component" value="Unassembled WGS sequence"/>
</dbReference>
<reference evidence="1" key="1">
    <citation type="submission" date="2018-05" db="EMBL/GenBank/DDBJ databases">
        <title>Draft genome of Mucuna pruriens seed.</title>
        <authorList>
            <person name="Nnadi N.E."/>
            <person name="Vos R."/>
            <person name="Hasami M.H."/>
            <person name="Devisetty U.K."/>
            <person name="Aguiy J.C."/>
        </authorList>
    </citation>
    <scope>NUCLEOTIDE SEQUENCE [LARGE SCALE GENOMIC DNA]</scope>
    <source>
        <strain evidence="1">JCA_2017</strain>
    </source>
</reference>
<accession>A0A371HK13</accession>
<feature type="non-terminal residue" evidence="1">
    <location>
        <position position="1"/>
    </location>
</feature>